<accession>A0A1A8VDZ6</accession>
<name>A0A1A8VDZ6_NOTFU</name>
<dbReference type="EMBL" id="HAEJ01018412">
    <property type="protein sequence ID" value="SBS58869.1"/>
    <property type="molecule type" value="Transcribed_RNA"/>
</dbReference>
<reference evidence="1" key="1">
    <citation type="submission" date="2016-05" db="EMBL/GenBank/DDBJ databases">
        <authorList>
            <person name="Lavstsen T."/>
            <person name="Jespersen J.S."/>
        </authorList>
    </citation>
    <scope>NUCLEOTIDE SEQUENCE</scope>
    <source>
        <tissue evidence="1">Brain</tissue>
    </source>
</reference>
<protein>
    <submittedName>
        <fullName evidence="1">Uncharacterized protein</fullName>
    </submittedName>
</protein>
<dbReference type="AlphaFoldDB" id="A0A1A8VDZ6"/>
<evidence type="ECO:0000313" key="1">
    <source>
        <dbReference type="EMBL" id="SBS58869.1"/>
    </source>
</evidence>
<reference evidence="1" key="2">
    <citation type="submission" date="2016-06" db="EMBL/GenBank/DDBJ databases">
        <title>The genome of a short-lived fish provides insights into sex chromosome evolution and the genetic control of aging.</title>
        <authorList>
            <person name="Reichwald K."/>
            <person name="Felder M."/>
            <person name="Petzold A."/>
            <person name="Koch P."/>
            <person name="Groth M."/>
            <person name="Platzer M."/>
        </authorList>
    </citation>
    <scope>NUCLEOTIDE SEQUENCE</scope>
    <source>
        <tissue evidence="1">Brain</tissue>
    </source>
</reference>
<feature type="non-terminal residue" evidence="1">
    <location>
        <position position="1"/>
    </location>
</feature>
<proteinExistence type="predicted"/>
<sequence length="74" mass="8002">NLVAESSIMFLGHLVPRQTGEALVPVKLTQNLFSDALLDTSSDLTLVTRVMFDHICISCGGGGQAPRNHIMFCN</sequence>
<organism evidence="1">
    <name type="scientific">Nothobranchius furzeri</name>
    <name type="common">Turquoise killifish</name>
    <dbReference type="NCBI Taxonomy" id="105023"/>
    <lineage>
        <taxon>Eukaryota</taxon>
        <taxon>Metazoa</taxon>
        <taxon>Chordata</taxon>
        <taxon>Craniata</taxon>
        <taxon>Vertebrata</taxon>
        <taxon>Euteleostomi</taxon>
        <taxon>Actinopterygii</taxon>
        <taxon>Neopterygii</taxon>
        <taxon>Teleostei</taxon>
        <taxon>Neoteleostei</taxon>
        <taxon>Acanthomorphata</taxon>
        <taxon>Ovalentaria</taxon>
        <taxon>Atherinomorphae</taxon>
        <taxon>Cyprinodontiformes</taxon>
        <taxon>Nothobranchiidae</taxon>
        <taxon>Nothobranchius</taxon>
    </lineage>
</organism>
<gene>
    <name evidence="1" type="primary">Nfu_g_1_014593</name>
</gene>